<evidence type="ECO:0000313" key="2">
    <source>
        <dbReference type="Proteomes" id="UP000317176"/>
    </source>
</evidence>
<dbReference type="PANTHER" id="PTHR37909">
    <property type="entry name" value="S-ADENOSYL-L-METHIONINE-DEPENDENT METHYLTRANSFERASES SUPERFAMILY PROTEIN"/>
    <property type="match status" value="1"/>
</dbReference>
<gene>
    <name evidence="1" type="ORF">IQ17_00611</name>
</gene>
<comment type="caution">
    <text evidence="1">The sequence shown here is derived from an EMBL/GenBank/DDBJ whole genome shotgun (WGS) entry which is preliminary data.</text>
</comment>
<dbReference type="RefSeq" id="WP_145628293.1">
    <property type="nucleotide sequence ID" value="NZ_CP088014.1"/>
</dbReference>
<organism evidence="1 2">
    <name type="scientific">Bradyrhizobium daqingense</name>
    <dbReference type="NCBI Taxonomy" id="993502"/>
    <lineage>
        <taxon>Bacteria</taxon>
        <taxon>Pseudomonadati</taxon>
        <taxon>Pseudomonadota</taxon>
        <taxon>Alphaproteobacteria</taxon>
        <taxon>Hyphomicrobiales</taxon>
        <taxon>Nitrobacteraceae</taxon>
        <taxon>Bradyrhizobium</taxon>
    </lineage>
</organism>
<sequence>MTTKPVYRGDFCAFSAADAEALRGLIRRAAKPGCRLAEVGSWLGNGSTQAFLGEMSDLRGARLLCVDTWKGSFGVKRHSDLVKDYDVLSTFRSNIGDTSSVDILIADSCDAASFVAESAFDLVFVDADHRYKTVVADIAAWLPKVKPGGIICGHDCETRPTPEIRDMLRQSPDVDSVPVERFKFAAVHPGAIIAVDEAFGGQAKLMSDTTASTIWFVER</sequence>
<evidence type="ECO:0000313" key="1">
    <source>
        <dbReference type="EMBL" id="TWI11460.1"/>
    </source>
</evidence>
<dbReference type="Pfam" id="PF13578">
    <property type="entry name" value="Methyltransf_24"/>
    <property type="match status" value="1"/>
</dbReference>
<protein>
    <submittedName>
        <fullName evidence="1">Methyltransferase family protein</fullName>
    </submittedName>
</protein>
<keyword evidence="2" id="KW-1185">Reference proteome</keyword>
<accession>A0A562LUY8</accession>
<dbReference type="GO" id="GO:0032259">
    <property type="term" value="P:methylation"/>
    <property type="evidence" value="ECO:0007669"/>
    <property type="project" value="UniProtKB-KW"/>
</dbReference>
<keyword evidence="1" id="KW-0489">Methyltransferase</keyword>
<dbReference type="AlphaFoldDB" id="A0A562LUY8"/>
<name>A0A562LUY8_9BRAD</name>
<dbReference type="SUPFAM" id="SSF53335">
    <property type="entry name" value="S-adenosyl-L-methionine-dependent methyltransferases"/>
    <property type="match status" value="1"/>
</dbReference>
<proteinExistence type="predicted"/>
<dbReference type="PANTHER" id="PTHR37909:SF1">
    <property type="entry name" value="S-ADENOSYL-L-METHIONINE-DEPENDENT METHYLTRANSFERASES SUPERFAMILY PROTEIN"/>
    <property type="match status" value="1"/>
</dbReference>
<reference evidence="1 2" key="1">
    <citation type="journal article" date="2015" name="Stand. Genomic Sci.">
        <title>Genomic Encyclopedia of Bacterial and Archaeal Type Strains, Phase III: the genomes of soil and plant-associated and newly described type strains.</title>
        <authorList>
            <person name="Whitman W.B."/>
            <person name="Woyke T."/>
            <person name="Klenk H.P."/>
            <person name="Zhou Y."/>
            <person name="Lilburn T.G."/>
            <person name="Beck B.J."/>
            <person name="De Vos P."/>
            <person name="Vandamme P."/>
            <person name="Eisen J.A."/>
            <person name="Garrity G."/>
            <person name="Hugenholtz P."/>
            <person name="Kyrpides N.C."/>
        </authorList>
    </citation>
    <scope>NUCLEOTIDE SEQUENCE [LARGE SCALE GENOMIC DNA]</scope>
    <source>
        <strain evidence="1 2">CGMCC 1.10947</strain>
    </source>
</reference>
<dbReference type="InterPro" id="IPR029063">
    <property type="entry name" value="SAM-dependent_MTases_sf"/>
</dbReference>
<dbReference type="Gene3D" id="3.40.50.150">
    <property type="entry name" value="Vaccinia Virus protein VP39"/>
    <property type="match status" value="1"/>
</dbReference>
<dbReference type="OrthoDB" id="174925at2"/>
<dbReference type="EMBL" id="VLKL01000001">
    <property type="protein sequence ID" value="TWI11460.1"/>
    <property type="molecule type" value="Genomic_DNA"/>
</dbReference>
<keyword evidence="1" id="KW-0808">Transferase</keyword>
<dbReference type="GO" id="GO:0008168">
    <property type="term" value="F:methyltransferase activity"/>
    <property type="evidence" value="ECO:0007669"/>
    <property type="project" value="UniProtKB-KW"/>
</dbReference>
<dbReference type="Proteomes" id="UP000317176">
    <property type="component" value="Unassembled WGS sequence"/>
</dbReference>